<dbReference type="Proteomes" id="UP001302120">
    <property type="component" value="Unassembled WGS sequence"/>
</dbReference>
<sequence length="56" mass="6278">MQSSLNILTVAEYLEAEKTSDIRHECIAGQVFINYGITNHRDAEDTEESGFGRVFA</sequence>
<dbReference type="RefSeq" id="WP_323197036.1">
    <property type="nucleotide sequence ID" value="NZ_JAYGHG010000027.1"/>
</dbReference>
<evidence type="ECO:0000313" key="2">
    <source>
        <dbReference type="Proteomes" id="UP001302120"/>
    </source>
</evidence>
<proteinExistence type="predicted"/>
<protein>
    <submittedName>
        <fullName evidence="1">Uncharacterized protein</fullName>
    </submittedName>
</protein>
<comment type="caution">
    <text evidence="1">The sequence shown here is derived from an EMBL/GenBank/DDBJ whole genome shotgun (WGS) entry which is preliminary data.</text>
</comment>
<accession>A0ABU5UGW4</accession>
<evidence type="ECO:0000313" key="1">
    <source>
        <dbReference type="EMBL" id="MEA5582724.1"/>
    </source>
</evidence>
<keyword evidence="2" id="KW-1185">Reference proteome</keyword>
<reference evidence="1 2" key="1">
    <citation type="submission" date="2023-12" db="EMBL/GenBank/DDBJ databases">
        <title>Baltic Sea Cyanobacteria.</title>
        <authorList>
            <person name="Delbaje E."/>
            <person name="Fewer D.P."/>
            <person name="Shishido T.K."/>
        </authorList>
    </citation>
    <scope>NUCLEOTIDE SEQUENCE [LARGE SCALE GENOMIC DNA]</scope>
    <source>
        <strain evidence="1 2">UHCC-0300</strain>
    </source>
</reference>
<gene>
    <name evidence="1" type="ORF">VB620_15405</name>
</gene>
<organism evidence="1 2">
    <name type="scientific">Nodularia harveyana UHCC-0300</name>
    <dbReference type="NCBI Taxonomy" id="2974287"/>
    <lineage>
        <taxon>Bacteria</taxon>
        <taxon>Bacillati</taxon>
        <taxon>Cyanobacteriota</taxon>
        <taxon>Cyanophyceae</taxon>
        <taxon>Nostocales</taxon>
        <taxon>Nodulariaceae</taxon>
        <taxon>Nodularia</taxon>
    </lineage>
</organism>
<dbReference type="EMBL" id="JAYGHG010000027">
    <property type="protein sequence ID" value="MEA5582724.1"/>
    <property type="molecule type" value="Genomic_DNA"/>
</dbReference>
<name>A0ABU5UGW4_9CYAN</name>